<sequence length="39" mass="3863">VAATARRKVLSSSSRRGALSVGGWGLGEVGASTPALSSY</sequence>
<dbReference type="Proteomes" id="UP000789595">
    <property type="component" value="Unassembled WGS sequence"/>
</dbReference>
<feature type="non-terminal residue" evidence="1">
    <location>
        <position position="1"/>
    </location>
</feature>
<name>A0A8J2S2M1_9STRA</name>
<dbReference type="EMBL" id="CAKKNE010000005">
    <property type="protein sequence ID" value="CAH0375531.1"/>
    <property type="molecule type" value="Genomic_DNA"/>
</dbReference>
<reference evidence="1" key="1">
    <citation type="submission" date="2021-11" db="EMBL/GenBank/DDBJ databases">
        <authorList>
            <consortium name="Genoscope - CEA"/>
            <person name="William W."/>
        </authorList>
    </citation>
    <scope>NUCLEOTIDE SEQUENCE</scope>
</reference>
<dbReference type="EMBL" id="CAKKNE010000001">
    <property type="protein sequence ID" value="CAH0363728.1"/>
    <property type="molecule type" value="Genomic_DNA"/>
</dbReference>
<organism evidence="1 3">
    <name type="scientific">Pelagomonas calceolata</name>
    <dbReference type="NCBI Taxonomy" id="35677"/>
    <lineage>
        <taxon>Eukaryota</taxon>
        <taxon>Sar</taxon>
        <taxon>Stramenopiles</taxon>
        <taxon>Ochrophyta</taxon>
        <taxon>Pelagophyceae</taxon>
        <taxon>Pelagomonadales</taxon>
        <taxon>Pelagomonadaceae</taxon>
        <taxon>Pelagomonas</taxon>
    </lineage>
</organism>
<accession>A0A8J2S2M1</accession>
<dbReference type="AlphaFoldDB" id="A0A8J2S2M1"/>
<comment type="caution">
    <text evidence="1">The sequence shown here is derived from an EMBL/GenBank/DDBJ whole genome shotgun (WGS) entry which is preliminary data.</text>
</comment>
<evidence type="ECO:0000313" key="2">
    <source>
        <dbReference type="EMBL" id="CAH0375531.1"/>
    </source>
</evidence>
<keyword evidence="3" id="KW-1185">Reference proteome</keyword>
<evidence type="ECO:0000313" key="1">
    <source>
        <dbReference type="EMBL" id="CAH0363728.1"/>
    </source>
</evidence>
<protein>
    <submittedName>
        <fullName evidence="1">Uncharacterized protein</fullName>
    </submittedName>
</protein>
<gene>
    <name evidence="1" type="ORF">PECAL_1P00560</name>
    <name evidence="2" type="ORF">PECAL_5P00580</name>
</gene>
<evidence type="ECO:0000313" key="3">
    <source>
        <dbReference type="Proteomes" id="UP000789595"/>
    </source>
</evidence>
<proteinExistence type="predicted"/>